<feature type="binding site" evidence="4">
    <location>
        <position position="66"/>
    </location>
    <ligand>
        <name>ATP</name>
        <dbReference type="ChEBI" id="CHEBI:30616"/>
    </ligand>
</feature>
<dbReference type="Proteomes" id="UP000641646">
    <property type="component" value="Unassembled WGS sequence"/>
</dbReference>
<dbReference type="PANTHER" id="PTHR44019">
    <property type="entry name" value="WD REPEAT-CONTAINING PROTEIN 55"/>
    <property type="match status" value="1"/>
</dbReference>
<dbReference type="PROSITE" id="PS50011">
    <property type="entry name" value="PROTEIN_KINASE_DOM"/>
    <property type="match status" value="1"/>
</dbReference>
<dbReference type="InterPro" id="IPR017441">
    <property type="entry name" value="Protein_kinase_ATP_BS"/>
</dbReference>
<dbReference type="Gene3D" id="1.10.510.10">
    <property type="entry name" value="Transferase(Phosphotransferase) domain 1"/>
    <property type="match status" value="1"/>
</dbReference>
<comment type="caution">
    <text evidence="7">The sequence shown here is derived from an EMBL/GenBank/DDBJ whole genome shotgun (WGS) entry which is preliminary data.</text>
</comment>
<feature type="compositionally biased region" description="Polar residues" evidence="5">
    <location>
        <begin position="295"/>
        <end position="307"/>
    </location>
</feature>
<evidence type="ECO:0000256" key="1">
    <source>
        <dbReference type="ARBA" id="ARBA00022574"/>
    </source>
</evidence>
<reference evidence="7" key="1">
    <citation type="journal article" date="2015" name="ISME J.">
        <title>Draft Genome Sequence of Streptomyces incarnatus NRRL8089, which Produces the Nucleoside Antibiotic Sinefungin.</title>
        <authorList>
            <person name="Oshima K."/>
            <person name="Hattori M."/>
            <person name="Shimizu H."/>
            <person name="Fukuda K."/>
            <person name="Nemoto M."/>
            <person name="Inagaki K."/>
            <person name="Tamura T."/>
        </authorList>
    </citation>
    <scope>NUCLEOTIDE SEQUENCE</scope>
    <source>
        <strain evidence="7">FACHB-1375</strain>
    </source>
</reference>
<keyword evidence="4" id="KW-0547">Nucleotide-binding</keyword>
<dbReference type="EMBL" id="JACJPW010000006">
    <property type="protein sequence ID" value="MBD2180227.1"/>
    <property type="molecule type" value="Genomic_DNA"/>
</dbReference>
<dbReference type="SUPFAM" id="SSF56112">
    <property type="entry name" value="Protein kinase-like (PK-like)"/>
    <property type="match status" value="1"/>
</dbReference>
<feature type="repeat" description="WD" evidence="3">
    <location>
        <begin position="542"/>
        <end position="583"/>
    </location>
</feature>
<keyword evidence="4" id="KW-0067">ATP-binding</keyword>
<dbReference type="GO" id="GO:0005524">
    <property type="term" value="F:ATP binding"/>
    <property type="evidence" value="ECO:0007669"/>
    <property type="project" value="UniProtKB-UniRule"/>
</dbReference>
<dbReference type="GO" id="GO:0004672">
    <property type="term" value="F:protein kinase activity"/>
    <property type="evidence" value="ECO:0007669"/>
    <property type="project" value="InterPro"/>
</dbReference>
<feature type="repeat" description="WD" evidence="3">
    <location>
        <begin position="416"/>
        <end position="457"/>
    </location>
</feature>
<keyword evidence="7" id="KW-0808">Transferase</keyword>
<keyword evidence="2" id="KW-0677">Repeat</keyword>
<dbReference type="NCBIfam" id="NF045510">
    <property type="entry name" value="4Cys_prefix_kin"/>
    <property type="match status" value="1"/>
</dbReference>
<dbReference type="Pfam" id="PF00069">
    <property type="entry name" value="Pkinase"/>
    <property type="match status" value="1"/>
</dbReference>
<dbReference type="RefSeq" id="WP_190462198.1">
    <property type="nucleotide sequence ID" value="NZ_JACJPW010000006.1"/>
</dbReference>
<dbReference type="InterPro" id="IPR020472">
    <property type="entry name" value="WD40_PAC1"/>
</dbReference>
<dbReference type="Gene3D" id="2.130.10.10">
    <property type="entry name" value="YVTN repeat-like/Quinoprotein amine dehydrogenase"/>
    <property type="match status" value="3"/>
</dbReference>
<evidence type="ECO:0000313" key="8">
    <source>
        <dbReference type="Proteomes" id="UP000641646"/>
    </source>
</evidence>
<dbReference type="SUPFAM" id="SSF50978">
    <property type="entry name" value="WD40 repeat-like"/>
    <property type="match status" value="1"/>
</dbReference>
<reference evidence="7" key="2">
    <citation type="submission" date="2020-08" db="EMBL/GenBank/DDBJ databases">
        <authorList>
            <person name="Chen M."/>
            <person name="Teng W."/>
            <person name="Zhao L."/>
            <person name="Hu C."/>
            <person name="Zhou Y."/>
            <person name="Han B."/>
            <person name="Song L."/>
            <person name="Shu W."/>
        </authorList>
    </citation>
    <scope>NUCLEOTIDE SEQUENCE</scope>
    <source>
        <strain evidence="7">FACHB-1375</strain>
    </source>
</reference>
<feature type="repeat" description="WD" evidence="3">
    <location>
        <begin position="458"/>
        <end position="499"/>
    </location>
</feature>
<dbReference type="PROSITE" id="PS00678">
    <property type="entry name" value="WD_REPEATS_1"/>
    <property type="match status" value="4"/>
</dbReference>
<dbReference type="Pfam" id="PF00400">
    <property type="entry name" value="WD40"/>
    <property type="match status" value="7"/>
</dbReference>
<name>A0A926VAH2_9CYAN</name>
<evidence type="ECO:0000259" key="6">
    <source>
        <dbReference type="PROSITE" id="PS50011"/>
    </source>
</evidence>
<dbReference type="InterPro" id="IPR011009">
    <property type="entry name" value="Kinase-like_dom_sf"/>
</dbReference>
<feature type="repeat" description="WD" evidence="3">
    <location>
        <begin position="374"/>
        <end position="415"/>
    </location>
</feature>
<evidence type="ECO:0000256" key="3">
    <source>
        <dbReference type="PROSITE-ProRule" id="PRU00221"/>
    </source>
</evidence>
<keyword evidence="8" id="KW-1185">Reference proteome</keyword>
<dbReference type="CDD" id="cd00200">
    <property type="entry name" value="WD40"/>
    <property type="match status" value="1"/>
</dbReference>
<protein>
    <submittedName>
        <fullName evidence="7">Protein kinase</fullName>
    </submittedName>
</protein>
<evidence type="ECO:0000313" key="7">
    <source>
        <dbReference type="EMBL" id="MBD2180227.1"/>
    </source>
</evidence>
<dbReference type="InterPro" id="IPR001680">
    <property type="entry name" value="WD40_rpt"/>
</dbReference>
<dbReference type="InterPro" id="IPR015943">
    <property type="entry name" value="WD40/YVTN_repeat-like_dom_sf"/>
</dbReference>
<sequence>MNCCLNPSCQQPLNPKGTKFCQSCGAKIEPLLRNRYRVVRPIGQGGFGKTYLAVDEDRLQTSCVIKQFSPQAQGTKSLEKAIALFNQEAVRLHQLGEHPQIPTLLAYFEHDKRLYLVQQFIEGKNLFQELQGQGAFGEDKIREILLDILPILKFIHSRQVIHRDITPTNIIRRSIDGKLVLIDFGIAKQMTESETPQPGTRIGTEGYAPLEQLRNGQVYPASDIYSLGATCIFLMTQTKPDNLYNPLDGRWIWREHLLKKGRVVSDRLSQVLDKMLQDLVSQRYQSADEVLKDLNSPTSQASVSPGISKQPAKVTPPPISKQPTSRPIAPNYSTSRPPLSQPPISKRFTAATPASGLSAVSKSSSKYWRCVKTLVGHSSWVMCVAMGPFKQLVASGSLDDTIKIWNLQTGELRQTLTGHSKGVNALAIDPDGKIIVSCSDDDRVKIWDIQTGKQLHTLTEHNRDVTSIAISPDGQTLISGSEDRTVKVWKLQTGAPVRTLLGPAGMIQSLAIAPNTPIVATGGLDNQIKLWNYATGEFLRTLNGHLNSVHSVAFTPDAKTLVSASKDKTIKLWNVAKGQIIRTLADHSGAVNSVIVTPDGQYIISGSSDKTIKIWNLTTGELLDTIEEHTNPVNSLAISFDGLIMASGSWDNTIKIWQRVG</sequence>
<dbReference type="InterPro" id="IPR019775">
    <property type="entry name" value="WD40_repeat_CS"/>
</dbReference>
<evidence type="ECO:0000256" key="4">
    <source>
        <dbReference type="PROSITE-ProRule" id="PRU10141"/>
    </source>
</evidence>
<dbReference type="InterPro" id="IPR036322">
    <property type="entry name" value="WD40_repeat_dom_sf"/>
</dbReference>
<dbReference type="InterPro" id="IPR000719">
    <property type="entry name" value="Prot_kinase_dom"/>
</dbReference>
<feature type="compositionally biased region" description="Polar residues" evidence="5">
    <location>
        <begin position="321"/>
        <end position="338"/>
    </location>
</feature>
<dbReference type="InterPro" id="IPR050505">
    <property type="entry name" value="WDR55/POC1"/>
</dbReference>
<dbReference type="Gene3D" id="3.30.200.20">
    <property type="entry name" value="Phosphorylase Kinase, domain 1"/>
    <property type="match status" value="1"/>
</dbReference>
<gene>
    <name evidence="7" type="ORF">H6G03_03705</name>
</gene>
<feature type="repeat" description="WD" evidence="3">
    <location>
        <begin position="626"/>
        <end position="661"/>
    </location>
</feature>
<proteinExistence type="predicted"/>
<feature type="repeat" description="WD" evidence="3">
    <location>
        <begin position="584"/>
        <end position="625"/>
    </location>
</feature>
<feature type="region of interest" description="Disordered" evidence="5">
    <location>
        <begin position="295"/>
        <end position="346"/>
    </location>
</feature>
<dbReference type="PROSITE" id="PS50082">
    <property type="entry name" value="WD_REPEATS_2"/>
    <property type="match status" value="7"/>
</dbReference>
<accession>A0A926VAH2</accession>
<feature type="repeat" description="WD" evidence="3">
    <location>
        <begin position="500"/>
        <end position="541"/>
    </location>
</feature>
<evidence type="ECO:0000256" key="2">
    <source>
        <dbReference type="ARBA" id="ARBA00022737"/>
    </source>
</evidence>
<evidence type="ECO:0000256" key="5">
    <source>
        <dbReference type="SAM" id="MobiDB-lite"/>
    </source>
</evidence>
<keyword evidence="7" id="KW-0418">Kinase</keyword>
<dbReference type="PROSITE" id="PS00107">
    <property type="entry name" value="PROTEIN_KINASE_ATP"/>
    <property type="match status" value="1"/>
</dbReference>
<dbReference type="PRINTS" id="PR00320">
    <property type="entry name" value="GPROTEINBRPT"/>
</dbReference>
<dbReference type="PROSITE" id="PS50294">
    <property type="entry name" value="WD_REPEATS_REGION"/>
    <property type="match status" value="7"/>
</dbReference>
<keyword evidence="1 3" id="KW-0853">WD repeat</keyword>
<dbReference type="SMART" id="SM00320">
    <property type="entry name" value="WD40"/>
    <property type="match status" value="7"/>
</dbReference>
<feature type="domain" description="Protein kinase" evidence="6">
    <location>
        <begin position="36"/>
        <end position="339"/>
    </location>
</feature>
<dbReference type="CDD" id="cd14014">
    <property type="entry name" value="STKc_PknB_like"/>
    <property type="match status" value="1"/>
</dbReference>
<dbReference type="PANTHER" id="PTHR44019:SF8">
    <property type="entry name" value="POC1 CENTRIOLAR PROTEIN HOMOLOG"/>
    <property type="match status" value="1"/>
</dbReference>
<organism evidence="7 8">
    <name type="scientific">Aerosakkonema funiforme FACHB-1375</name>
    <dbReference type="NCBI Taxonomy" id="2949571"/>
    <lineage>
        <taxon>Bacteria</taxon>
        <taxon>Bacillati</taxon>
        <taxon>Cyanobacteriota</taxon>
        <taxon>Cyanophyceae</taxon>
        <taxon>Oscillatoriophycideae</taxon>
        <taxon>Aerosakkonematales</taxon>
        <taxon>Aerosakkonemataceae</taxon>
        <taxon>Aerosakkonema</taxon>
    </lineage>
</organism>
<dbReference type="AlphaFoldDB" id="A0A926VAH2"/>